<dbReference type="RefSeq" id="WP_010473131.1">
    <property type="nucleotide sequence ID" value="NZ_CP095474.1"/>
</dbReference>
<dbReference type="Gene3D" id="1.10.260.160">
    <property type="match status" value="1"/>
</dbReference>
<dbReference type="PIRSF" id="PIRSF029171">
    <property type="entry name" value="Esterase_LipA"/>
    <property type="match status" value="1"/>
</dbReference>
<protein>
    <recommendedName>
        <fullName evidence="4">Secretory lipase</fullName>
    </recommendedName>
</protein>
<accession>A0ABY4TI64</accession>
<evidence type="ECO:0000313" key="2">
    <source>
        <dbReference type="EMBL" id="URN18442.1"/>
    </source>
</evidence>
<reference evidence="2" key="1">
    <citation type="submission" date="2022-04" db="EMBL/GenBank/DDBJ databases">
        <title>Systematic whole-genome sequencing reveals an unexpected diversity among actinomycetoma pathogens and provides insights into their antibacterial susceptibilities.</title>
        <authorList>
            <person name="Watson A.K."/>
            <person name="Kepplinger B."/>
            <person name="Bakhiet S.M."/>
            <person name="Mhmoud N.A."/>
            <person name="Chapman J."/>
            <person name="Allenby N."/>
            <person name="Mickiewicz K."/>
            <person name="Goodfellow M."/>
            <person name="Fahal A.H."/>
            <person name="Errington J."/>
        </authorList>
    </citation>
    <scope>NUCLEOTIDE SEQUENCE</scope>
    <source>
        <strain evidence="2">SD 504</strain>
    </source>
</reference>
<dbReference type="Proteomes" id="UP001056383">
    <property type="component" value="Chromosome"/>
</dbReference>
<dbReference type="SUPFAM" id="SSF53474">
    <property type="entry name" value="alpha/beta-Hydrolases"/>
    <property type="match status" value="1"/>
</dbReference>
<keyword evidence="1" id="KW-0732">Signal</keyword>
<evidence type="ECO:0000256" key="1">
    <source>
        <dbReference type="SAM" id="SignalP"/>
    </source>
</evidence>
<name>A0ABY4TI64_9ACTN</name>
<sequence length="408" mass="43683">MRIRRTSPAGTARLALAALGTAALLLTSSAPAGAHGPRPSAAPGTLMAVEEEGRLSAADVSEALRNAGIDTTRVRYGATWYRVLYRTTGSDGSPTTASQLVVLPHSRETSLPVVSWLHGTTVHRGEVASVNPASNDRRAALLLASTGRAVSAPDYVGLGRGEGFHPYGDTAATVSASVDALRAARTLALSAGRTLRPEVAVSGFSQGAQATMTVGRALQRKGGAPHFRLGALAPVSGPFHVSAFEAAAADDAVAHSSLYLAYFVTAWNRMYGLYDTPSEAFRAPYDQRIEELFDGDHTARELMAALPATSKELFTAAFLERIRNPDGALARELRRLDRVCDWRPDAPVHLFHARGDRDVAFAHAEHCAAQLEGRRADHRLTDLGDLDHNTSVKRALPRIVDFLDRQAR</sequence>
<feature type="chain" id="PRO_5045975196" description="Secretory lipase" evidence="1">
    <location>
        <begin position="35"/>
        <end position="408"/>
    </location>
</feature>
<evidence type="ECO:0000313" key="3">
    <source>
        <dbReference type="Proteomes" id="UP001056383"/>
    </source>
</evidence>
<dbReference type="PANTHER" id="PTHR34853:SF1">
    <property type="entry name" value="LIPASE 5"/>
    <property type="match status" value="1"/>
</dbReference>
<dbReference type="InterPro" id="IPR029058">
    <property type="entry name" value="AB_hydrolase_fold"/>
</dbReference>
<keyword evidence="3" id="KW-1185">Reference proteome</keyword>
<gene>
    <name evidence="2" type="ORF">MW084_23640</name>
</gene>
<dbReference type="EMBL" id="CP095474">
    <property type="protein sequence ID" value="URN18442.1"/>
    <property type="molecule type" value="Genomic_DNA"/>
</dbReference>
<dbReference type="InterPro" id="IPR005152">
    <property type="entry name" value="Lipase_secreted"/>
</dbReference>
<organism evidence="2 3">
    <name type="scientific">Streptomyces sudanensis</name>
    <dbReference type="NCBI Taxonomy" id="436397"/>
    <lineage>
        <taxon>Bacteria</taxon>
        <taxon>Bacillati</taxon>
        <taxon>Actinomycetota</taxon>
        <taxon>Actinomycetes</taxon>
        <taxon>Kitasatosporales</taxon>
        <taxon>Streptomycetaceae</taxon>
        <taxon>Streptomyces</taxon>
    </lineage>
</organism>
<dbReference type="PANTHER" id="PTHR34853">
    <property type="match status" value="1"/>
</dbReference>
<dbReference type="Gene3D" id="3.40.50.1820">
    <property type="entry name" value="alpha/beta hydrolase"/>
    <property type="match status" value="1"/>
</dbReference>
<evidence type="ECO:0008006" key="4">
    <source>
        <dbReference type="Google" id="ProtNLM"/>
    </source>
</evidence>
<proteinExistence type="predicted"/>
<feature type="signal peptide" evidence="1">
    <location>
        <begin position="1"/>
        <end position="34"/>
    </location>
</feature>